<reference evidence="1" key="1">
    <citation type="submission" date="2016-03" db="EMBL/GenBank/DDBJ databases">
        <title>Updated assembly of Pseudogymnoascus destructans, the fungus causing white-nose syndrome of bats.</title>
        <authorList>
            <person name="Palmer J.M."/>
            <person name="Drees K.P."/>
            <person name="Foster J.T."/>
            <person name="Lindner D.L."/>
        </authorList>
    </citation>
    <scope>NUCLEOTIDE SEQUENCE [LARGE SCALE GENOMIC DNA]</scope>
    <source>
        <strain evidence="1">20631-21</strain>
    </source>
</reference>
<dbReference type="GeneID" id="36288752"/>
<name>A0A177A9G8_9PEZI</name>
<dbReference type="AlphaFoldDB" id="A0A177A9G8"/>
<proteinExistence type="predicted"/>
<evidence type="ECO:0000313" key="1">
    <source>
        <dbReference type="EMBL" id="OAF57813.1"/>
    </source>
</evidence>
<gene>
    <name evidence="1" type="ORF">VC83_05687</name>
</gene>
<dbReference type="EMBL" id="KV441399">
    <property type="protein sequence ID" value="OAF57813.1"/>
    <property type="molecule type" value="Genomic_DNA"/>
</dbReference>
<accession>A0A177A9G8</accession>
<dbReference type="RefSeq" id="XP_024323099.1">
    <property type="nucleotide sequence ID" value="XM_024469303.1"/>
</dbReference>
<protein>
    <submittedName>
        <fullName evidence="1">Uncharacterized protein</fullName>
    </submittedName>
</protein>
<organism evidence="1">
    <name type="scientific">Pseudogymnoascus destructans</name>
    <dbReference type="NCBI Taxonomy" id="655981"/>
    <lineage>
        <taxon>Eukaryota</taxon>
        <taxon>Fungi</taxon>
        <taxon>Dikarya</taxon>
        <taxon>Ascomycota</taxon>
        <taxon>Pezizomycotina</taxon>
        <taxon>Leotiomycetes</taxon>
        <taxon>Thelebolales</taxon>
        <taxon>Thelebolaceae</taxon>
        <taxon>Pseudogymnoascus</taxon>
    </lineage>
</organism>
<dbReference type="Proteomes" id="UP000077154">
    <property type="component" value="Unassembled WGS sequence"/>
</dbReference>
<sequence length="146" mass="16202">MPRSGLPCVAEAQNGWDKWAQMGANGREARVHALGNLDENCQKPKASSHAEAAGQLSFRTLLILLPTQPLQSREDRRIPIKFLTECIDSGVAKDKLWSKNDASRTGEAECFERGYRAILSLVGLVRDWGVNKPIQARSVQEVHTVH</sequence>